<dbReference type="GO" id="GO:0005886">
    <property type="term" value="C:plasma membrane"/>
    <property type="evidence" value="ECO:0007669"/>
    <property type="project" value="UniProtKB-SubCell"/>
</dbReference>
<dbReference type="Gene3D" id="2.30.30.60">
    <property type="match status" value="1"/>
</dbReference>
<dbReference type="SUPFAM" id="SSF50182">
    <property type="entry name" value="Sm-like ribonucleoproteins"/>
    <property type="match status" value="1"/>
</dbReference>
<feature type="transmembrane region" description="Helical" evidence="7">
    <location>
        <begin position="546"/>
        <end position="564"/>
    </location>
</feature>
<feature type="transmembrane region" description="Helical" evidence="7">
    <location>
        <begin position="411"/>
        <end position="431"/>
    </location>
</feature>
<dbReference type="InterPro" id="IPR022249">
    <property type="entry name" value="DUF3772"/>
</dbReference>
<keyword evidence="5 7" id="KW-1133">Transmembrane helix</keyword>
<keyword evidence="13" id="KW-1185">Reference proteome</keyword>
<dbReference type="InterPro" id="IPR052702">
    <property type="entry name" value="MscS-like_channel"/>
</dbReference>
<feature type="transmembrane region" description="Helical" evidence="7">
    <location>
        <begin position="241"/>
        <end position="265"/>
    </location>
</feature>
<dbReference type="InterPro" id="IPR006685">
    <property type="entry name" value="MscS_channel_2nd"/>
</dbReference>
<comment type="subcellular location">
    <subcellularLocation>
        <location evidence="1">Cell membrane</location>
        <topology evidence="1">Multi-pass membrane protein</topology>
    </subcellularLocation>
</comment>
<feature type="transmembrane region" description="Helical" evidence="7">
    <location>
        <begin position="493"/>
        <end position="517"/>
    </location>
</feature>
<feature type="domain" description="Mechanosensitive ion channel MscS" evidence="9">
    <location>
        <begin position="631"/>
        <end position="696"/>
    </location>
</feature>
<feature type="transmembrane region" description="Helical" evidence="7">
    <location>
        <begin position="348"/>
        <end position="371"/>
    </location>
</feature>
<protein>
    <submittedName>
        <fullName evidence="12">Mechanosensitive ion channel family protein</fullName>
    </submittedName>
</protein>
<feature type="domain" description="Mechanosensitive ion channel MscS C-terminal" evidence="11">
    <location>
        <begin position="709"/>
        <end position="785"/>
    </location>
</feature>
<evidence type="ECO:0000256" key="7">
    <source>
        <dbReference type="SAM" id="Phobius"/>
    </source>
</evidence>
<name>A0A3R8S7C0_9BURK</name>
<keyword evidence="8" id="KW-0732">Signal</keyword>
<dbReference type="Proteomes" id="UP000269265">
    <property type="component" value="Unassembled WGS sequence"/>
</dbReference>
<evidence type="ECO:0000313" key="13">
    <source>
        <dbReference type="Proteomes" id="UP000269265"/>
    </source>
</evidence>
<feature type="transmembrane region" description="Helical" evidence="7">
    <location>
        <begin position="615"/>
        <end position="642"/>
    </location>
</feature>
<feature type="transmembrane region" description="Helical" evidence="7">
    <location>
        <begin position="285"/>
        <end position="302"/>
    </location>
</feature>
<evidence type="ECO:0000256" key="6">
    <source>
        <dbReference type="ARBA" id="ARBA00023136"/>
    </source>
</evidence>
<comment type="caution">
    <text evidence="12">The sequence shown here is derived from an EMBL/GenBank/DDBJ whole genome shotgun (WGS) entry which is preliminary data.</text>
</comment>
<dbReference type="InterPro" id="IPR011014">
    <property type="entry name" value="MscS_channel_TM-2"/>
</dbReference>
<feature type="transmembrane region" description="Helical" evidence="7">
    <location>
        <begin position="200"/>
        <end position="220"/>
    </location>
</feature>
<evidence type="ECO:0000259" key="11">
    <source>
        <dbReference type="Pfam" id="PF21082"/>
    </source>
</evidence>
<dbReference type="InterPro" id="IPR011066">
    <property type="entry name" value="MscS_channel_C_sf"/>
</dbReference>
<feature type="signal peptide" evidence="8">
    <location>
        <begin position="1"/>
        <end position="27"/>
    </location>
</feature>
<dbReference type="Gene3D" id="1.10.287.1260">
    <property type="match status" value="1"/>
</dbReference>
<feature type="transmembrane region" description="Helical" evidence="7">
    <location>
        <begin position="585"/>
        <end position="609"/>
    </location>
</feature>
<dbReference type="SUPFAM" id="SSF82861">
    <property type="entry name" value="Mechanosensitive channel protein MscS (YggB), transmembrane region"/>
    <property type="match status" value="1"/>
</dbReference>
<dbReference type="AlphaFoldDB" id="A0A3R8S7C0"/>
<evidence type="ECO:0000313" key="12">
    <source>
        <dbReference type="EMBL" id="RRS03155.1"/>
    </source>
</evidence>
<evidence type="ECO:0000256" key="4">
    <source>
        <dbReference type="ARBA" id="ARBA00022692"/>
    </source>
</evidence>
<dbReference type="Pfam" id="PF00924">
    <property type="entry name" value="MS_channel_2nd"/>
    <property type="match status" value="1"/>
</dbReference>
<dbReference type="GO" id="GO:0008381">
    <property type="term" value="F:mechanosensitive monoatomic ion channel activity"/>
    <property type="evidence" value="ECO:0007669"/>
    <property type="project" value="UniProtKB-ARBA"/>
</dbReference>
<dbReference type="EMBL" id="RSED01000014">
    <property type="protein sequence ID" value="RRS03155.1"/>
    <property type="molecule type" value="Genomic_DNA"/>
</dbReference>
<dbReference type="Pfam" id="PF12607">
    <property type="entry name" value="DUF3772"/>
    <property type="match status" value="1"/>
</dbReference>
<dbReference type="SUPFAM" id="SSF82689">
    <property type="entry name" value="Mechanosensitive channel protein MscS (YggB), C-terminal domain"/>
    <property type="match status" value="1"/>
</dbReference>
<keyword evidence="4 7" id="KW-0812">Transmembrane</keyword>
<dbReference type="PANTHER" id="PTHR30347:SF9">
    <property type="entry name" value="MINICONDUCTANCE MECHANOSENSITIVE CHANNEL MSCM"/>
    <property type="match status" value="1"/>
</dbReference>
<gene>
    <name evidence="12" type="ORF">EIP75_16835</name>
</gene>
<comment type="similarity">
    <text evidence="2">Belongs to the MscS (TC 1.A.23) family.</text>
</comment>
<evidence type="ECO:0000256" key="8">
    <source>
        <dbReference type="SAM" id="SignalP"/>
    </source>
</evidence>
<evidence type="ECO:0000259" key="9">
    <source>
        <dbReference type="Pfam" id="PF00924"/>
    </source>
</evidence>
<evidence type="ECO:0000256" key="2">
    <source>
        <dbReference type="ARBA" id="ARBA00008017"/>
    </source>
</evidence>
<dbReference type="Gene3D" id="3.30.70.100">
    <property type="match status" value="1"/>
</dbReference>
<feature type="chain" id="PRO_5018552481" evidence="8">
    <location>
        <begin position="28"/>
        <end position="799"/>
    </location>
</feature>
<evidence type="ECO:0000256" key="5">
    <source>
        <dbReference type="ARBA" id="ARBA00022989"/>
    </source>
</evidence>
<evidence type="ECO:0000256" key="1">
    <source>
        <dbReference type="ARBA" id="ARBA00004651"/>
    </source>
</evidence>
<dbReference type="InterPro" id="IPR010920">
    <property type="entry name" value="LSM_dom_sf"/>
</dbReference>
<dbReference type="InterPro" id="IPR049278">
    <property type="entry name" value="MS_channel_C"/>
</dbReference>
<organism evidence="12 13">
    <name type="scientific">Aquabacterium soli</name>
    <dbReference type="NCBI Taxonomy" id="2493092"/>
    <lineage>
        <taxon>Bacteria</taxon>
        <taxon>Pseudomonadati</taxon>
        <taxon>Pseudomonadota</taxon>
        <taxon>Betaproteobacteria</taxon>
        <taxon>Burkholderiales</taxon>
        <taxon>Aquabacterium</taxon>
    </lineage>
</organism>
<feature type="transmembrane region" description="Helical" evidence="7">
    <location>
        <begin position="322"/>
        <end position="342"/>
    </location>
</feature>
<feature type="domain" description="DUF3772" evidence="10">
    <location>
        <begin position="129"/>
        <end position="189"/>
    </location>
</feature>
<evidence type="ECO:0000256" key="3">
    <source>
        <dbReference type="ARBA" id="ARBA00022475"/>
    </source>
</evidence>
<feature type="transmembrane region" description="Helical" evidence="7">
    <location>
        <begin position="437"/>
        <end position="455"/>
    </location>
</feature>
<keyword evidence="6 7" id="KW-0472">Membrane</keyword>
<sequence>MMTLTARYLLALIALVIYQALPTAALAQQDRPVDAAALLEEARKDIGAVRAAPRESISDAQLNELRSRALAAQAKADKAEADMAPNLADVTARLAELGTPTPGAAEAADVAAQRKELARTQATLDSQVKLARLLSLEAQQAAKAVVAQRRQQFGERLSERTPSPLSATFWTDLKRELPADAAKLRQFTSALVPAIASVSVPVWIGMVVLMAAIVAGHVVLRRALVRVASNRIPPGQLRRSMHALGVVLLWVLTPGLMAHVVSVALSTVETAPTDAIAQLTALEGIIWFGGFTYGLGTALLMAGSPSWRLPSISDELALRLKWFPLALALASVVGWSLARVALTIEASLAATVALNTLMALSYMLIALAALLRLGRGRQPDGSSVDSATSSETASAAPEASVPVWVAVLRTAAWGLLAVTFGALLLGYVAFSAFISNQFVWCLIIGGAAYLLAVVVDDLCRSLLGNTKAGQADGKEPAAQEEKTDYLARTRAQAAVLVSAIVRVGIYFLGLLLILAPYGEGPLELLNRAGRINEGLSIGEVSLKPGALLQAALLLVLGLAAVRLFKRWLTDRFMPTTQMDAGMRMSIITLSGYAGTVVIIALAISAVGMGLERVTWVASALSVGIGFGLQAIVQNFVSGLILLAERPVKVGDWVSVSGVEGDIRKINVRATEIQMGDRSTLIIPNSEFITKIVRNVTYSDNIGLVQVKLPMPLSTDTKAAREVLIEAFRSHRGVLSTPAPTVQLEGVTDGRLVFVATGFVNSPRAAGNVKSELLFDIFEKLRAAHITLEQPAAIVMKPSP</sequence>
<reference evidence="12 13" key="1">
    <citation type="submission" date="2018-12" db="EMBL/GenBank/DDBJ databases">
        <title>The whole draft genome of Aquabacterium sp. SJQ9.</title>
        <authorList>
            <person name="Sun L."/>
            <person name="Gao X."/>
            <person name="Chen W."/>
            <person name="Huang K."/>
        </authorList>
    </citation>
    <scope>NUCLEOTIDE SEQUENCE [LARGE SCALE GENOMIC DNA]</scope>
    <source>
        <strain evidence="12 13">SJQ9</strain>
    </source>
</reference>
<dbReference type="Pfam" id="PF21082">
    <property type="entry name" value="MS_channel_3rd"/>
    <property type="match status" value="1"/>
</dbReference>
<accession>A0A3R8S7C0</accession>
<dbReference type="PANTHER" id="PTHR30347">
    <property type="entry name" value="POTASSIUM CHANNEL RELATED"/>
    <property type="match status" value="1"/>
</dbReference>
<dbReference type="OrthoDB" id="9799209at2"/>
<dbReference type="RefSeq" id="WP_125244448.1">
    <property type="nucleotide sequence ID" value="NZ_RSED01000014.1"/>
</dbReference>
<dbReference type="InterPro" id="IPR023408">
    <property type="entry name" value="MscS_beta-dom_sf"/>
</dbReference>
<evidence type="ECO:0000259" key="10">
    <source>
        <dbReference type="Pfam" id="PF12607"/>
    </source>
</evidence>
<keyword evidence="3" id="KW-1003">Cell membrane</keyword>
<proteinExistence type="inferred from homology"/>